<dbReference type="RefSeq" id="WP_168552477.1">
    <property type="nucleotide sequence ID" value="NZ_JAAWWL010000002.1"/>
</dbReference>
<gene>
    <name evidence="7" type="ORF">HCU67_09950</name>
</gene>
<dbReference type="SMART" id="SM00388">
    <property type="entry name" value="HisKA"/>
    <property type="match status" value="1"/>
</dbReference>
<keyword evidence="8" id="KW-1185">Reference proteome</keyword>
<dbReference type="CDD" id="cd00146">
    <property type="entry name" value="PKD"/>
    <property type="match status" value="1"/>
</dbReference>
<evidence type="ECO:0000256" key="5">
    <source>
        <dbReference type="SAM" id="Phobius"/>
    </source>
</evidence>
<dbReference type="PANTHER" id="PTHR43547:SF2">
    <property type="entry name" value="HYBRID SIGNAL TRANSDUCTION HISTIDINE KINASE C"/>
    <property type="match status" value="1"/>
</dbReference>
<dbReference type="InterPro" id="IPR011110">
    <property type="entry name" value="Reg_prop"/>
</dbReference>
<evidence type="ECO:0000256" key="1">
    <source>
        <dbReference type="ARBA" id="ARBA00000085"/>
    </source>
</evidence>
<dbReference type="CDD" id="cd00082">
    <property type="entry name" value="HisKA"/>
    <property type="match status" value="1"/>
</dbReference>
<evidence type="ECO:0000313" key="8">
    <source>
        <dbReference type="Proteomes" id="UP000718451"/>
    </source>
</evidence>
<dbReference type="EC" id="2.7.13.3" evidence="2"/>
<dbReference type="Gene3D" id="1.10.287.130">
    <property type="match status" value="1"/>
</dbReference>
<feature type="transmembrane region" description="Helical" evidence="5">
    <location>
        <begin position="788"/>
        <end position="808"/>
    </location>
</feature>
<dbReference type="SUPFAM" id="SSF49299">
    <property type="entry name" value="PKD domain"/>
    <property type="match status" value="1"/>
</dbReference>
<dbReference type="Pfam" id="PF07494">
    <property type="entry name" value="Reg_prop"/>
    <property type="match status" value="3"/>
</dbReference>
<dbReference type="EMBL" id="JAAWWL010000002">
    <property type="protein sequence ID" value="NKI32264.1"/>
    <property type="molecule type" value="Genomic_DNA"/>
</dbReference>
<dbReference type="Pfam" id="PF07495">
    <property type="entry name" value="Y_Y_Y"/>
    <property type="match status" value="1"/>
</dbReference>
<sequence length="1090" mass="124053">MFSHRPKFICTLILCVLGIYGPLFPQSNADSIEFRKISEDIFQASPTQIFEDYEGFLWIGTQNGVFRFNGTSFKAFKTGDENALGLTDGYVTEIYEDHLQNLYFGTLNGLNIYDRRLDIVKPYPFKKQSTFLQGKYIKGIVNTGKYLWMGTRENGLYRYNEETGETNEIILSQLGNKENINAVFKNAQNENLLVVAQHAIYAIKPTGVVEQLYKTNETIGSAKLAFNSSLYAGTWSGSLITLQLNNDFELLNAKSESVCLGHSILAIETDELGQLWLGSENAGVWIRHREKDGFHNYKADFKTEKSISGNSIWSLHKGTKNVMWLGIFQKGLNFVDPNFFKFTSISQNYFNENSLNNNIVQCFYEDPNGNLYIGTDGGGLNYWDRNKNSFSHFSLKENTLHTNVVLAIHGRENGELWLGSWANGLGIFNSKTGKYQALNSQNSFLASNNVFSVTEDQKNRIWIGTLHGGIQLYDPLSKAHKTFSLEHSNGKGLVTTIARILVDSKNHVWVGSQTDGLFKLIEKEQDKWTIEHYWKNGNKEISNDYVNAIFQDSKENIWVGTASGLNRYLPNEDAFEHIQLELLKNEAVKGIVEDENGYLWLSTDQGILRFDVATNRVLRYDKSDGLQDDKFNKSSAYRTMQNEILFGGSNGFNIFKTTQAKKSGYEEKLLLTGLRIFNKKVLPDDEHEILNRTIRETDSIVLDHHHSVFNIEFNTLTYSHPEKINFAFYLDGFESEWNFVGNTKSATYTNLDPGNYTFRLRATNTDGIWGTNEKQLHVTILPPFWQTWWFKMLVGLAIVLSVYLAYYMRVRNMKRYQIKLEKTIGIRTQELNQEKQKLSEAASELKNKNEEIQKFAYSISHDLKGPLSGIQGLMDVISIETANIDVPNLKKYLNMIGTSCETMHGLIEDITKVAKLGEVANKMEVLDMNEVMTLAHNFVHGKQSVGNIEIRIVKNLPSIKGDKNRMIQIFSNLMDNAIKYMGDQEHPTVLVETNESNERIEFIVIDNGSGMDEKSIQKLFAPFERFHPKVKGTGLGLYMVKKIVESHNGSIRAESEGVGKGTSFIVSFPKIEKNLPKNRIKKSNQFAKVD</sequence>
<reference evidence="7 8" key="1">
    <citation type="submission" date="2020-04" db="EMBL/GenBank/DDBJ databases">
        <authorList>
            <person name="Yoon J."/>
        </authorList>
    </citation>
    <scope>NUCLEOTIDE SEQUENCE [LARGE SCALE GENOMIC DNA]</scope>
    <source>
        <strain evidence="7 8">DJ-13</strain>
    </source>
</reference>
<evidence type="ECO:0000256" key="4">
    <source>
        <dbReference type="SAM" id="Coils"/>
    </source>
</evidence>
<evidence type="ECO:0000313" key="7">
    <source>
        <dbReference type="EMBL" id="NKI32264.1"/>
    </source>
</evidence>
<protein>
    <recommendedName>
        <fullName evidence="2">histidine kinase</fullName>
        <ecNumber evidence="2">2.7.13.3</ecNumber>
    </recommendedName>
</protein>
<keyword evidence="5" id="KW-0812">Transmembrane</keyword>
<keyword evidence="5" id="KW-0472">Membrane</keyword>
<dbReference type="SUPFAM" id="SSF63829">
    <property type="entry name" value="Calcium-dependent phosphotriesterase"/>
    <property type="match status" value="1"/>
</dbReference>
<dbReference type="PANTHER" id="PTHR43547">
    <property type="entry name" value="TWO-COMPONENT HISTIDINE KINASE"/>
    <property type="match status" value="1"/>
</dbReference>
<dbReference type="InterPro" id="IPR036097">
    <property type="entry name" value="HisK_dim/P_sf"/>
</dbReference>
<dbReference type="InterPro" id="IPR011123">
    <property type="entry name" value="Y_Y_Y"/>
</dbReference>
<dbReference type="InterPro" id="IPR003594">
    <property type="entry name" value="HATPase_dom"/>
</dbReference>
<dbReference type="InterPro" id="IPR004358">
    <property type="entry name" value="Sig_transdc_His_kin-like_C"/>
</dbReference>
<keyword evidence="3" id="KW-0597">Phosphoprotein</keyword>
<dbReference type="SUPFAM" id="SSF55874">
    <property type="entry name" value="ATPase domain of HSP90 chaperone/DNA topoisomerase II/histidine kinase"/>
    <property type="match status" value="1"/>
</dbReference>
<dbReference type="Gene3D" id="2.130.10.10">
    <property type="entry name" value="YVTN repeat-like/Quinoprotein amine dehydrogenase"/>
    <property type="match status" value="2"/>
</dbReference>
<dbReference type="Gene3D" id="3.30.565.10">
    <property type="entry name" value="Histidine kinase-like ATPase, C-terminal domain"/>
    <property type="match status" value="1"/>
</dbReference>
<proteinExistence type="predicted"/>
<organism evidence="7 8">
    <name type="scientific">Croceivirga thetidis</name>
    <dbReference type="NCBI Taxonomy" id="2721623"/>
    <lineage>
        <taxon>Bacteria</taxon>
        <taxon>Pseudomonadati</taxon>
        <taxon>Bacteroidota</taxon>
        <taxon>Flavobacteriia</taxon>
        <taxon>Flavobacteriales</taxon>
        <taxon>Flavobacteriaceae</taxon>
        <taxon>Croceivirga</taxon>
    </lineage>
</organism>
<keyword evidence="4" id="KW-0175">Coiled coil</keyword>
<dbReference type="Gene3D" id="2.60.40.10">
    <property type="entry name" value="Immunoglobulins"/>
    <property type="match status" value="1"/>
</dbReference>
<dbReference type="Pfam" id="PF02518">
    <property type="entry name" value="HATPase_c"/>
    <property type="match status" value="1"/>
</dbReference>
<comment type="caution">
    <text evidence="7">The sequence shown here is derived from an EMBL/GenBank/DDBJ whole genome shotgun (WGS) entry which is preliminary data.</text>
</comment>
<accession>A0ABX1GRN9</accession>
<dbReference type="InterPro" id="IPR035986">
    <property type="entry name" value="PKD_dom_sf"/>
</dbReference>
<dbReference type="SUPFAM" id="SSF47384">
    <property type="entry name" value="Homodimeric domain of signal transducing histidine kinase"/>
    <property type="match status" value="1"/>
</dbReference>
<name>A0ABX1GRN9_9FLAO</name>
<dbReference type="SUPFAM" id="SSF50998">
    <property type="entry name" value="Quinoprotein alcohol dehydrogenase-like"/>
    <property type="match status" value="1"/>
</dbReference>
<dbReference type="InterPro" id="IPR005467">
    <property type="entry name" value="His_kinase_dom"/>
</dbReference>
<dbReference type="InterPro" id="IPR013783">
    <property type="entry name" value="Ig-like_fold"/>
</dbReference>
<dbReference type="PROSITE" id="PS50109">
    <property type="entry name" value="HIS_KIN"/>
    <property type="match status" value="1"/>
</dbReference>
<dbReference type="PRINTS" id="PR00344">
    <property type="entry name" value="BCTRLSENSOR"/>
</dbReference>
<dbReference type="InterPro" id="IPR003661">
    <property type="entry name" value="HisK_dim/P_dom"/>
</dbReference>
<dbReference type="Proteomes" id="UP000718451">
    <property type="component" value="Unassembled WGS sequence"/>
</dbReference>
<evidence type="ECO:0000256" key="3">
    <source>
        <dbReference type="ARBA" id="ARBA00022553"/>
    </source>
</evidence>
<keyword evidence="5" id="KW-1133">Transmembrane helix</keyword>
<dbReference type="Pfam" id="PF00512">
    <property type="entry name" value="HisKA"/>
    <property type="match status" value="1"/>
</dbReference>
<dbReference type="SMART" id="SM00387">
    <property type="entry name" value="HATPase_c"/>
    <property type="match status" value="1"/>
</dbReference>
<feature type="domain" description="Histidine kinase" evidence="6">
    <location>
        <begin position="858"/>
        <end position="1072"/>
    </location>
</feature>
<feature type="coiled-coil region" evidence="4">
    <location>
        <begin position="828"/>
        <end position="855"/>
    </location>
</feature>
<dbReference type="InterPro" id="IPR015943">
    <property type="entry name" value="WD40/YVTN_repeat-like_dom_sf"/>
</dbReference>
<evidence type="ECO:0000259" key="6">
    <source>
        <dbReference type="PROSITE" id="PS50109"/>
    </source>
</evidence>
<dbReference type="InterPro" id="IPR036890">
    <property type="entry name" value="HATPase_C_sf"/>
</dbReference>
<comment type="catalytic activity">
    <reaction evidence="1">
        <text>ATP + protein L-histidine = ADP + protein N-phospho-L-histidine.</text>
        <dbReference type="EC" id="2.7.13.3"/>
    </reaction>
</comment>
<evidence type="ECO:0000256" key="2">
    <source>
        <dbReference type="ARBA" id="ARBA00012438"/>
    </source>
</evidence>
<dbReference type="InterPro" id="IPR011047">
    <property type="entry name" value="Quinoprotein_ADH-like_sf"/>
</dbReference>